<dbReference type="RefSeq" id="WP_008769096.1">
    <property type="nucleotide sequence ID" value="NZ_JGDB01000001.1"/>
</dbReference>
<dbReference type="SUPFAM" id="SSF159501">
    <property type="entry name" value="EreA/ChaN-like"/>
    <property type="match status" value="1"/>
</dbReference>
<dbReference type="EMBL" id="JGDB01000001">
    <property type="protein sequence ID" value="EXY93177.1"/>
    <property type="molecule type" value="Genomic_DNA"/>
</dbReference>
<comment type="caution">
    <text evidence="1">The sequence shown here is derived from an EMBL/GenBank/DDBJ whole genome shotgun (WGS) entry which is preliminary data.</text>
</comment>
<protein>
    <submittedName>
        <fullName evidence="1">Erythromycin esterase family protein</fullName>
    </submittedName>
</protein>
<dbReference type="CDD" id="cd14728">
    <property type="entry name" value="Ere-like"/>
    <property type="match status" value="1"/>
</dbReference>
<dbReference type="AlphaFoldDB" id="A0A015UEK1"/>
<dbReference type="Gene3D" id="3.40.1660.10">
    <property type="entry name" value="EreA-like (biosynthetic domain)"/>
    <property type="match status" value="1"/>
</dbReference>
<accession>A0A015UEK1</accession>
<name>A0A015UEK1_BACFG</name>
<evidence type="ECO:0000313" key="1">
    <source>
        <dbReference type="EMBL" id="EXY93177.1"/>
    </source>
</evidence>
<dbReference type="InterPro" id="IPR052036">
    <property type="entry name" value="Hydrolase/PRTase-associated"/>
</dbReference>
<dbReference type="PATRIC" id="fig|1339316.3.peg.82"/>
<sequence length="588" mass="68235">MKTKLPLLLLFFVLFLFKCDLKADPGHKSPLEYRWVNHPLDFYLNVTVDSTTTPHSLLFETMYEKKGIASFLLPIYQLEKNSLTFEIKIRYKTENCENLFLAITSVGDCENINSIDTIQLNATQDWKECTRILKTKKAYFLNISVGAVGYGQRKGKIWISDLEVLGDGKAIGDNPQQEYKKEDIHLKATDLIHWNNKEYDNLPFLNKKILGLGETAHGTETMNDIGIEISKERILKHQCRFILLEIPLEFSLYINRYVQNDKNFKFEYISERFEPYLFSDSILSFIRWIKEYNSAHNQKISILGFDLNTTPLLSRTDLFNFFYNLKSGGHVEEIDTICESLLDSKTSFEKIISKFDKSIRLADCLDKGELKLIHRCLEITGRSSSSYFRFVERDRYMNDIVTFIIDHFLNTNETVTLFGHLGHLNYKGNRVELMDYFSLGYYLKSRYAKNYSCIGLITNRGTAMLPVSATNGGVTKLEQAPQGSLEFQVNKLKMDSVYLSMSKFTCSDVFLLRELGSGFSQNKKIIPNQFQYMIPKSRMEGVIFTKESVNFMKGKEFFKKNMNVEVVTMRFYIKALEKLTQKKIDLNI</sequence>
<reference evidence="1 2" key="1">
    <citation type="submission" date="2014-02" db="EMBL/GenBank/DDBJ databases">
        <authorList>
            <person name="Sears C."/>
            <person name="Carroll K."/>
            <person name="Sack B.R."/>
            <person name="Qadri F."/>
            <person name="Myers L.L."/>
            <person name="Chung G.-T."/>
            <person name="Escheverria P."/>
            <person name="Fraser C.M."/>
            <person name="Sadzewicz L."/>
            <person name="Shefchek K.A."/>
            <person name="Tallon L."/>
            <person name="Das S.P."/>
            <person name="Daugherty S."/>
            <person name="Mongodin E.F."/>
        </authorList>
    </citation>
    <scope>NUCLEOTIDE SEQUENCE [LARGE SCALE GENOMIC DNA]</scope>
    <source>
        <strain evidence="2">3998T(B)3</strain>
    </source>
</reference>
<dbReference type="Gene3D" id="3.30.1870.10">
    <property type="entry name" value="EreA-like, domain 2"/>
    <property type="match status" value="1"/>
</dbReference>
<dbReference type="InterPro" id="IPR007815">
    <property type="entry name" value="Emycin_Estase"/>
</dbReference>
<dbReference type="Pfam" id="PF05139">
    <property type="entry name" value="Erythro_esteras"/>
    <property type="match status" value="1"/>
</dbReference>
<dbReference type="GO" id="GO:0046677">
    <property type="term" value="P:response to antibiotic"/>
    <property type="evidence" value="ECO:0007669"/>
    <property type="project" value="InterPro"/>
</dbReference>
<dbReference type="PANTHER" id="PTHR31299">
    <property type="entry name" value="ESTERASE, PUTATIVE (AFU_ORTHOLOGUE AFUA_1G05850)-RELATED"/>
    <property type="match status" value="1"/>
</dbReference>
<evidence type="ECO:0000313" key="2">
    <source>
        <dbReference type="Proteomes" id="UP000020773"/>
    </source>
</evidence>
<dbReference type="Proteomes" id="UP000020773">
    <property type="component" value="Unassembled WGS sequence"/>
</dbReference>
<proteinExistence type="predicted"/>
<organism evidence="1 2">
    <name type="scientific">Bacteroides fragilis str. 3998T(B)3</name>
    <dbReference type="NCBI Taxonomy" id="1339316"/>
    <lineage>
        <taxon>Bacteria</taxon>
        <taxon>Pseudomonadati</taxon>
        <taxon>Bacteroidota</taxon>
        <taxon>Bacteroidia</taxon>
        <taxon>Bacteroidales</taxon>
        <taxon>Bacteroidaceae</taxon>
        <taxon>Bacteroides</taxon>
    </lineage>
</organism>
<dbReference type="PANTHER" id="PTHR31299:SF0">
    <property type="entry name" value="ESTERASE, PUTATIVE (AFU_ORTHOLOGUE AFUA_1G05850)-RELATED"/>
    <property type="match status" value="1"/>
</dbReference>
<gene>
    <name evidence="1" type="ORF">M125_0082</name>
</gene>